<gene>
    <name evidence="4" type="ORF">PoB_003357100</name>
</gene>
<dbReference type="SUPFAM" id="SSF48403">
    <property type="entry name" value="Ankyrin repeat"/>
    <property type="match status" value="2"/>
</dbReference>
<dbReference type="GO" id="GO:0004842">
    <property type="term" value="F:ubiquitin-protein transferase activity"/>
    <property type="evidence" value="ECO:0007669"/>
    <property type="project" value="TreeGrafter"/>
</dbReference>
<evidence type="ECO:0000256" key="1">
    <source>
        <dbReference type="ARBA" id="ARBA00022737"/>
    </source>
</evidence>
<keyword evidence="5" id="KW-1185">Reference proteome</keyword>
<name>A0AAV4AKD6_9GAST</name>
<feature type="repeat" description="ANK" evidence="3">
    <location>
        <begin position="160"/>
        <end position="192"/>
    </location>
</feature>
<dbReference type="PROSITE" id="PS50088">
    <property type="entry name" value="ANK_REPEAT"/>
    <property type="match status" value="3"/>
</dbReference>
<feature type="repeat" description="ANK" evidence="3">
    <location>
        <begin position="63"/>
        <end position="95"/>
    </location>
</feature>
<comment type="caution">
    <text evidence="4">The sequence shown here is derived from an EMBL/GenBank/DDBJ whole genome shotgun (WGS) entry which is preliminary data.</text>
</comment>
<dbReference type="EMBL" id="BLXT01003833">
    <property type="protein sequence ID" value="GFO07066.1"/>
    <property type="molecule type" value="Genomic_DNA"/>
</dbReference>
<dbReference type="Pfam" id="PF00023">
    <property type="entry name" value="Ank"/>
    <property type="match status" value="1"/>
</dbReference>
<reference evidence="4 5" key="1">
    <citation type="journal article" date="2021" name="Elife">
        <title>Chloroplast acquisition without the gene transfer in kleptoplastic sea slugs, Plakobranchus ocellatus.</title>
        <authorList>
            <person name="Maeda T."/>
            <person name="Takahashi S."/>
            <person name="Yoshida T."/>
            <person name="Shimamura S."/>
            <person name="Takaki Y."/>
            <person name="Nagai Y."/>
            <person name="Toyoda A."/>
            <person name="Suzuki Y."/>
            <person name="Arimoto A."/>
            <person name="Ishii H."/>
            <person name="Satoh N."/>
            <person name="Nishiyama T."/>
            <person name="Hasebe M."/>
            <person name="Maruyama T."/>
            <person name="Minagawa J."/>
            <person name="Obokata J."/>
            <person name="Shigenobu S."/>
        </authorList>
    </citation>
    <scope>NUCLEOTIDE SEQUENCE [LARGE SCALE GENOMIC DNA]</scope>
</reference>
<dbReference type="InterPro" id="IPR002110">
    <property type="entry name" value="Ankyrin_rpt"/>
</dbReference>
<feature type="repeat" description="ANK" evidence="3">
    <location>
        <begin position="96"/>
        <end position="128"/>
    </location>
</feature>
<dbReference type="Gene3D" id="1.25.40.20">
    <property type="entry name" value="Ankyrin repeat-containing domain"/>
    <property type="match status" value="3"/>
</dbReference>
<evidence type="ECO:0000256" key="3">
    <source>
        <dbReference type="PROSITE-ProRule" id="PRU00023"/>
    </source>
</evidence>
<keyword evidence="1" id="KW-0677">Repeat</keyword>
<dbReference type="Proteomes" id="UP000735302">
    <property type="component" value="Unassembled WGS sequence"/>
</dbReference>
<dbReference type="Pfam" id="PF12796">
    <property type="entry name" value="Ank_2"/>
    <property type="match status" value="2"/>
</dbReference>
<evidence type="ECO:0000313" key="4">
    <source>
        <dbReference type="EMBL" id="GFO07066.1"/>
    </source>
</evidence>
<proteinExistence type="predicted"/>
<dbReference type="PRINTS" id="PR01415">
    <property type="entry name" value="ANKYRIN"/>
</dbReference>
<protein>
    <submittedName>
        <fullName evidence="4">Protein fem-1-like protein</fullName>
    </submittedName>
</protein>
<dbReference type="AlphaFoldDB" id="A0AAV4AKD6"/>
<organism evidence="4 5">
    <name type="scientific">Plakobranchus ocellatus</name>
    <dbReference type="NCBI Taxonomy" id="259542"/>
    <lineage>
        <taxon>Eukaryota</taxon>
        <taxon>Metazoa</taxon>
        <taxon>Spiralia</taxon>
        <taxon>Lophotrochozoa</taxon>
        <taxon>Mollusca</taxon>
        <taxon>Gastropoda</taxon>
        <taxon>Heterobranchia</taxon>
        <taxon>Euthyneura</taxon>
        <taxon>Panpulmonata</taxon>
        <taxon>Sacoglossa</taxon>
        <taxon>Placobranchoidea</taxon>
        <taxon>Plakobranchidae</taxon>
        <taxon>Plakobranchus</taxon>
    </lineage>
</organism>
<evidence type="ECO:0000313" key="5">
    <source>
        <dbReference type="Proteomes" id="UP000735302"/>
    </source>
</evidence>
<dbReference type="PANTHER" id="PTHR24171">
    <property type="entry name" value="ANKYRIN REPEAT DOMAIN-CONTAINING PROTEIN 39-RELATED"/>
    <property type="match status" value="1"/>
</dbReference>
<dbReference type="GO" id="GO:0085020">
    <property type="term" value="P:protein K6-linked ubiquitination"/>
    <property type="evidence" value="ECO:0007669"/>
    <property type="project" value="TreeGrafter"/>
</dbReference>
<dbReference type="GO" id="GO:0031436">
    <property type="term" value="C:BRCA1-BARD1 complex"/>
    <property type="evidence" value="ECO:0007669"/>
    <property type="project" value="TreeGrafter"/>
</dbReference>
<dbReference type="PANTHER" id="PTHR24171:SF8">
    <property type="entry name" value="BRCA1-ASSOCIATED RING DOMAIN PROTEIN 1"/>
    <property type="match status" value="1"/>
</dbReference>
<accession>A0AAV4AKD6</accession>
<dbReference type="SMART" id="SM00248">
    <property type="entry name" value="ANK"/>
    <property type="match status" value="5"/>
</dbReference>
<keyword evidence="2 3" id="KW-0040">ANK repeat</keyword>
<dbReference type="PROSITE" id="PS50297">
    <property type="entry name" value="ANK_REP_REGION"/>
    <property type="match status" value="3"/>
</dbReference>
<sequence>MLQIPKINLELLAKVQELPSPSKGVCLRGDKNPWHLSGKLFLQLNSHAQDWFAVATSLSAGQIDVTPLWYASATGNLDLVRLLTSFGADVNATTETGSTAVRAACCTGHVAVVHFLVAHGADLRIRTLHGVTCLMSSVHSVPLTKFSLHHGVPINAADEQGNTALHYAAEAGHPEVTRLLVETGADASLVNKAGCSPLQGAAENRHQQVAEYLIQAISPKLMEIIDAYSILGAMTIIVSGDTRAGLSCWHKALTLTGINSTTSATSPGFAVPSLTTTSTSVSIHRPTTAVKRGTWSVSRRPRRCPTVLEKELCVKEVCTTKDLGLIASNFDALCTQALLMYERIRGESHDNLVSLIMYRGAMCADGGDFTQAARLWIVAYQIQLQKCREGQLDLLHPRICRNLKFLCRVLCQMGKRSKDDSPRSAKIEEERFTKLFHMACGHTLKCLKQPNKDQELDSNDSDIVLKSLLTFFYAYLLMFSSEERSVQFWQHLREIISANPKDSESKCLMMLSLEQQSVLTSRLDPEEPDSHTVFPWRCRQMLEILLLLGADPLVRDCRGDTILHAAVRGLREDSSSGASDPDTVLMLLKHGAHPDQVNHSAATPCDLLSASETGVRRILQNKITLQCLAARVVVAHHIPYVGEIPRALYMFVELHAP</sequence>
<dbReference type="InterPro" id="IPR036770">
    <property type="entry name" value="Ankyrin_rpt-contain_sf"/>
</dbReference>
<dbReference type="GO" id="GO:0070531">
    <property type="term" value="C:BRCA1-A complex"/>
    <property type="evidence" value="ECO:0007669"/>
    <property type="project" value="TreeGrafter"/>
</dbReference>
<evidence type="ECO:0000256" key="2">
    <source>
        <dbReference type="ARBA" id="ARBA00023043"/>
    </source>
</evidence>